<protein>
    <submittedName>
        <fullName evidence="1">Uncharacterized protein</fullName>
    </submittedName>
</protein>
<gene>
    <name evidence="1" type="ORF">Tco_1003097</name>
</gene>
<proteinExistence type="predicted"/>
<organism evidence="1 2">
    <name type="scientific">Tanacetum coccineum</name>
    <dbReference type="NCBI Taxonomy" id="301880"/>
    <lineage>
        <taxon>Eukaryota</taxon>
        <taxon>Viridiplantae</taxon>
        <taxon>Streptophyta</taxon>
        <taxon>Embryophyta</taxon>
        <taxon>Tracheophyta</taxon>
        <taxon>Spermatophyta</taxon>
        <taxon>Magnoliopsida</taxon>
        <taxon>eudicotyledons</taxon>
        <taxon>Gunneridae</taxon>
        <taxon>Pentapetalae</taxon>
        <taxon>asterids</taxon>
        <taxon>campanulids</taxon>
        <taxon>Asterales</taxon>
        <taxon>Asteraceae</taxon>
        <taxon>Asteroideae</taxon>
        <taxon>Anthemideae</taxon>
        <taxon>Anthemidinae</taxon>
        <taxon>Tanacetum</taxon>
    </lineage>
</organism>
<sequence length="160" mass="18036">MLAPCHDKCLAKHKFSVNSKVRRALFTTPRTVKSKSLDTTSIVAKTRFAVVAPLSAKNKDSSALRSTSLFAQEISLRKYMRTKINTSRKWQKWYKTQLNVCWSPKSFIANVHLSVVKSRNHAISYSNTSVPVRKWVAKPSTLQSVFSSCDAGDPDHFVDC</sequence>
<evidence type="ECO:0000313" key="1">
    <source>
        <dbReference type="EMBL" id="GJT59564.1"/>
    </source>
</evidence>
<comment type="caution">
    <text evidence="1">The sequence shown here is derived from an EMBL/GenBank/DDBJ whole genome shotgun (WGS) entry which is preliminary data.</text>
</comment>
<dbReference type="EMBL" id="BQNB010017121">
    <property type="protein sequence ID" value="GJT59564.1"/>
    <property type="molecule type" value="Genomic_DNA"/>
</dbReference>
<keyword evidence="2" id="KW-1185">Reference proteome</keyword>
<name>A0ABQ5F8R0_9ASTR</name>
<evidence type="ECO:0000313" key="2">
    <source>
        <dbReference type="Proteomes" id="UP001151760"/>
    </source>
</evidence>
<dbReference type="Proteomes" id="UP001151760">
    <property type="component" value="Unassembled WGS sequence"/>
</dbReference>
<reference evidence="1" key="2">
    <citation type="submission" date="2022-01" db="EMBL/GenBank/DDBJ databases">
        <authorList>
            <person name="Yamashiro T."/>
            <person name="Shiraishi A."/>
            <person name="Satake H."/>
            <person name="Nakayama K."/>
        </authorList>
    </citation>
    <scope>NUCLEOTIDE SEQUENCE</scope>
</reference>
<accession>A0ABQ5F8R0</accession>
<reference evidence="1" key="1">
    <citation type="journal article" date="2022" name="Int. J. Mol. Sci.">
        <title>Draft Genome of Tanacetum Coccineum: Genomic Comparison of Closely Related Tanacetum-Family Plants.</title>
        <authorList>
            <person name="Yamashiro T."/>
            <person name="Shiraishi A."/>
            <person name="Nakayama K."/>
            <person name="Satake H."/>
        </authorList>
    </citation>
    <scope>NUCLEOTIDE SEQUENCE</scope>
</reference>